<reference evidence="7" key="2">
    <citation type="journal article" date="2016" name="G3 (Bethesda)">
        <title>Genome Evolution in Three Species of Cactophilic Drosophila.</title>
        <authorList>
            <person name="Sanchez-Flores A."/>
            <person name="Penazola F."/>
            <person name="Carpinteyro-Ponce J."/>
            <person name="Nazario-Yepiz N."/>
            <person name="Abreu-Goodger C."/>
            <person name="Machado C.A."/>
            <person name="Markow T.A."/>
        </authorList>
    </citation>
    <scope>NUCLEOTIDE SEQUENCE [LARGE SCALE GENOMIC DNA]</scope>
</reference>
<dbReference type="Proteomes" id="UP000694904">
    <property type="component" value="Chromosome 2"/>
</dbReference>
<evidence type="ECO:0000256" key="1">
    <source>
        <dbReference type="ARBA" id="ARBA00004613"/>
    </source>
</evidence>
<dbReference type="PANTHER" id="PTHR11610">
    <property type="entry name" value="LIPASE"/>
    <property type="match status" value="1"/>
</dbReference>
<dbReference type="InterPro" id="IPR033906">
    <property type="entry name" value="Lipase_N"/>
</dbReference>
<dbReference type="PRINTS" id="PR00821">
    <property type="entry name" value="TAGLIPASE"/>
</dbReference>
<comment type="subcellular location">
    <subcellularLocation>
        <location evidence="1">Secreted</location>
    </subcellularLocation>
</comment>
<evidence type="ECO:0000259" key="6">
    <source>
        <dbReference type="Pfam" id="PF00151"/>
    </source>
</evidence>
<dbReference type="InterPro" id="IPR002334">
    <property type="entry name" value="Allerg_PlipaseA1"/>
</dbReference>
<feature type="domain" description="Lipase" evidence="6">
    <location>
        <begin position="59"/>
        <end position="309"/>
    </location>
</feature>
<evidence type="ECO:0000256" key="3">
    <source>
        <dbReference type="ARBA" id="ARBA00022525"/>
    </source>
</evidence>
<evidence type="ECO:0000256" key="4">
    <source>
        <dbReference type="RuleBase" id="RU004262"/>
    </source>
</evidence>
<evidence type="ECO:0000256" key="5">
    <source>
        <dbReference type="SAM" id="SignalP"/>
    </source>
</evidence>
<comment type="similarity">
    <text evidence="2 4">Belongs to the AB hydrolase superfamily. Lipase family.</text>
</comment>
<sequence>MKFIWLLALCAAIGKSAVCFIPESEHINGENGWYIPRSDGSFYWIDRAVAEMVLKAVRSLWNDEIQNAPVDFYLFTKSNPTEGTKITATNNSIKESNFNANNPTRFIIHGWRQDRLSDMNNKIRDAWLSNGEYNVIVVEWAIAQTFYYPKPVEAVPTVGKKVANMINYIESDHGLKLDTLHVIGHSLGAHVAGHVGKNTKGKVHTVIGLDTALPLFSYNKTEERLSSKDAYYVESIHTSGGTLGFLQPIGKAAFYPNGGKAQPGCGIDLIGICAHRRSVIYYAEAVSHKNFGSIMCADYEAAVNKECGSTYSTVRMSADGNADEVEGVFYVPVNSESPHGNTN</sequence>
<dbReference type="Pfam" id="PF00151">
    <property type="entry name" value="Lipase"/>
    <property type="match status" value="1"/>
</dbReference>
<name>A0ABM1Q2R2_DROAR</name>
<feature type="chain" id="PRO_5045664619" evidence="5">
    <location>
        <begin position="20"/>
        <end position="343"/>
    </location>
</feature>
<dbReference type="PANTHER" id="PTHR11610:SF150">
    <property type="entry name" value="FI01825P-RELATED"/>
    <property type="match status" value="1"/>
</dbReference>
<keyword evidence="3" id="KW-0964">Secreted</keyword>
<feature type="signal peptide" evidence="5">
    <location>
        <begin position="1"/>
        <end position="19"/>
    </location>
</feature>
<evidence type="ECO:0000313" key="8">
    <source>
        <dbReference type="RefSeq" id="XP_017873748.1"/>
    </source>
</evidence>
<protein>
    <submittedName>
        <fullName evidence="8">Pancreatic triacylglycerol lipase-like</fullName>
    </submittedName>
</protein>
<keyword evidence="5" id="KW-0732">Signal</keyword>
<dbReference type="PRINTS" id="PR00825">
    <property type="entry name" value="DOLALLERGEN"/>
</dbReference>
<organism evidence="7 8">
    <name type="scientific">Drosophila arizonae</name>
    <name type="common">Fruit fly</name>
    <dbReference type="NCBI Taxonomy" id="7263"/>
    <lineage>
        <taxon>Eukaryota</taxon>
        <taxon>Metazoa</taxon>
        <taxon>Ecdysozoa</taxon>
        <taxon>Arthropoda</taxon>
        <taxon>Hexapoda</taxon>
        <taxon>Insecta</taxon>
        <taxon>Pterygota</taxon>
        <taxon>Neoptera</taxon>
        <taxon>Endopterygota</taxon>
        <taxon>Diptera</taxon>
        <taxon>Brachycera</taxon>
        <taxon>Muscomorpha</taxon>
        <taxon>Ephydroidea</taxon>
        <taxon>Drosophilidae</taxon>
        <taxon>Drosophila</taxon>
    </lineage>
</organism>
<dbReference type="InterPro" id="IPR013818">
    <property type="entry name" value="Lipase"/>
</dbReference>
<dbReference type="CDD" id="cd00707">
    <property type="entry name" value="Pancreat_lipase_like"/>
    <property type="match status" value="1"/>
</dbReference>
<reference evidence="8" key="3">
    <citation type="submission" date="2025-08" db="UniProtKB">
        <authorList>
            <consortium name="RefSeq"/>
        </authorList>
    </citation>
    <scope>IDENTIFICATION</scope>
    <source>
        <tissue evidence="8">Whole organism</tissue>
    </source>
</reference>
<gene>
    <name evidence="8" type="primary">LOC108621110</name>
</gene>
<dbReference type="SUPFAM" id="SSF53474">
    <property type="entry name" value="alpha/beta-Hydrolases"/>
    <property type="match status" value="1"/>
</dbReference>
<keyword evidence="7" id="KW-1185">Reference proteome</keyword>
<dbReference type="InterPro" id="IPR029058">
    <property type="entry name" value="AB_hydrolase_fold"/>
</dbReference>
<reference evidence="7" key="1">
    <citation type="journal article" date="1997" name="Nucleic Acids Res.">
        <title>tRNAscan-SE: a program for improved detection of transfer RNA genes in genomic sequence.</title>
        <authorList>
            <person name="Lowe T.M."/>
            <person name="Eddy S.R."/>
        </authorList>
    </citation>
    <scope>NUCLEOTIDE SEQUENCE [LARGE SCALE GENOMIC DNA]</scope>
</reference>
<dbReference type="GeneID" id="108621110"/>
<dbReference type="InterPro" id="IPR000734">
    <property type="entry name" value="TAG_lipase"/>
</dbReference>
<dbReference type="Gene3D" id="3.40.50.1820">
    <property type="entry name" value="alpha/beta hydrolase"/>
    <property type="match status" value="1"/>
</dbReference>
<accession>A0ABM1Q2R2</accession>
<evidence type="ECO:0000256" key="2">
    <source>
        <dbReference type="ARBA" id="ARBA00010701"/>
    </source>
</evidence>
<proteinExistence type="inferred from homology"/>
<dbReference type="RefSeq" id="XP_017873748.1">
    <property type="nucleotide sequence ID" value="XM_018018259.1"/>
</dbReference>
<evidence type="ECO:0000313" key="7">
    <source>
        <dbReference type="Proteomes" id="UP000694904"/>
    </source>
</evidence>